<feature type="domain" description="WDR59/RTC1-like RING zinc finger" evidence="4">
    <location>
        <begin position="1"/>
        <end position="38"/>
    </location>
</feature>
<protein>
    <recommendedName>
        <fullName evidence="4">WDR59/RTC1-like RING zinc finger domain-containing protein</fullName>
    </recommendedName>
</protein>
<dbReference type="InterPro" id="IPR049566">
    <property type="entry name" value="WDR59_RTC1-like_RING_Znf"/>
</dbReference>
<accession>A0A9P6LR83</accession>
<evidence type="ECO:0000256" key="2">
    <source>
        <dbReference type="ARBA" id="ARBA00022737"/>
    </source>
</evidence>
<evidence type="ECO:0000256" key="3">
    <source>
        <dbReference type="SAM" id="MobiDB-lite"/>
    </source>
</evidence>
<comment type="caution">
    <text evidence="5">The sequence shown here is derived from an EMBL/GenBank/DDBJ whole genome shotgun (WGS) entry which is preliminary data.</text>
</comment>
<proteinExistence type="predicted"/>
<evidence type="ECO:0000313" key="6">
    <source>
        <dbReference type="Proteomes" id="UP000749646"/>
    </source>
</evidence>
<organism evidence="5 6">
    <name type="scientific">Modicella reniformis</name>
    <dbReference type="NCBI Taxonomy" id="1440133"/>
    <lineage>
        <taxon>Eukaryota</taxon>
        <taxon>Fungi</taxon>
        <taxon>Fungi incertae sedis</taxon>
        <taxon>Mucoromycota</taxon>
        <taxon>Mortierellomycotina</taxon>
        <taxon>Mortierellomycetes</taxon>
        <taxon>Mortierellales</taxon>
        <taxon>Mortierellaceae</taxon>
        <taxon>Modicella</taxon>
    </lineage>
</organism>
<evidence type="ECO:0000313" key="5">
    <source>
        <dbReference type="EMBL" id="KAF9919870.1"/>
    </source>
</evidence>
<dbReference type="InterPro" id="IPR013083">
    <property type="entry name" value="Znf_RING/FYVE/PHD"/>
</dbReference>
<feature type="compositionally biased region" description="Polar residues" evidence="3">
    <location>
        <begin position="88"/>
        <end position="97"/>
    </location>
</feature>
<feature type="region of interest" description="Disordered" evidence="3">
    <location>
        <begin position="56"/>
        <end position="121"/>
    </location>
</feature>
<dbReference type="EMBL" id="JAAAHW010011401">
    <property type="protein sequence ID" value="KAF9919870.1"/>
    <property type="molecule type" value="Genomic_DNA"/>
</dbReference>
<gene>
    <name evidence="5" type="ORF">BGZ65_011743</name>
</gene>
<sequence>RGIFTWCTQCSHGFHLQHAQEWFSQSAECPTGCGHQCFPEMLKVQQDQELQQQPMVQQLYQQQQQPQSLHQSPEDPPLQYSHPRSLHFQEQVSYSTHRTGDISESKGSSPLPYGGAPIASA</sequence>
<dbReference type="OrthoDB" id="341486at2759"/>
<feature type="compositionally biased region" description="Low complexity" evidence="3">
    <location>
        <begin position="56"/>
        <end position="71"/>
    </location>
</feature>
<dbReference type="Gene3D" id="3.30.40.10">
    <property type="entry name" value="Zinc/RING finger domain, C3HC4 (zinc finger)"/>
    <property type="match status" value="1"/>
</dbReference>
<dbReference type="AlphaFoldDB" id="A0A9P6LR83"/>
<keyword evidence="1" id="KW-0853">WD repeat</keyword>
<reference evidence="5" key="1">
    <citation type="journal article" date="2020" name="Fungal Divers.">
        <title>Resolving the Mortierellaceae phylogeny through synthesis of multi-gene phylogenetics and phylogenomics.</title>
        <authorList>
            <person name="Vandepol N."/>
            <person name="Liber J."/>
            <person name="Desiro A."/>
            <person name="Na H."/>
            <person name="Kennedy M."/>
            <person name="Barry K."/>
            <person name="Grigoriev I.V."/>
            <person name="Miller A.N."/>
            <person name="O'Donnell K."/>
            <person name="Stajich J.E."/>
            <person name="Bonito G."/>
        </authorList>
    </citation>
    <scope>NUCLEOTIDE SEQUENCE</scope>
    <source>
        <strain evidence="5">MES-2147</strain>
    </source>
</reference>
<dbReference type="Pfam" id="PF17120">
    <property type="entry name" value="zf-RING_16"/>
    <property type="match status" value="1"/>
</dbReference>
<feature type="non-terminal residue" evidence="5">
    <location>
        <position position="1"/>
    </location>
</feature>
<name>A0A9P6LR83_9FUNG</name>
<keyword evidence="6" id="KW-1185">Reference proteome</keyword>
<dbReference type="Proteomes" id="UP000749646">
    <property type="component" value="Unassembled WGS sequence"/>
</dbReference>
<evidence type="ECO:0000256" key="1">
    <source>
        <dbReference type="ARBA" id="ARBA00022574"/>
    </source>
</evidence>
<keyword evidence="2" id="KW-0677">Repeat</keyword>
<evidence type="ECO:0000259" key="4">
    <source>
        <dbReference type="Pfam" id="PF17120"/>
    </source>
</evidence>